<gene>
    <name evidence="4" type="primary">spoIID</name>
    <name evidence="4" type="ORF">H8711_09215</name>
</gene>
<feature type="compositionally biased region" description="Low complexity" evidence="1">
    <location>
        <begin position="31"/>
        <end position="45"/>
    </location>
</feature>
<comment type="caution">
    <text evidence="4">The sequence shown here is derived from an EMBL/GenBank/DDBJ whole genome shotgun (WGS) entry which is preliminary data.</text>
</comment>
<evidence type="ECO:0000313" key="5">
    <source>
        <dbReference type="Proteomes" id="UP000653127"/>
    </source>
</evidence>
<keyword evidence="5" id="KW-1185">Reference proteome</keyword>
<feature type="domain" description="Sporulation stage II protein D amidase enhancer LytB N-terminal" evidence="3">
    <location>
        <begin position="85"/>
        <end position="190"/>
    </location>
</feature>
<feature type="signal peptide" evidence="2">
    <location>
        <begin position="1"/>
        <end position="24"/>
    </location>
</feature>
<proteinExistence type="predicted"/>
<dbReference type="RefSeq" id="WP_249283178.1">
    <property type="nucleotide sequence ID" value="NZ_JACRST010000013.1"/>
</dbReference>
<dbReference type="AlphaFoldDB" id="A0A926E0E0"/>
<dbReference type="InterPro" id="IPR014225">
    <property type="entry name" value="Spore_II_D_firmicutes"/>
</dbReference>
<feature type="chain" id="PRO_5038363146" evidence="2">
    <location>
        <begin position="25"/>
        <end position="361"/>
    </location>
</feature>
<feature type="region of interest" description="Disordered" evidence="1">
    <location>
        <begin position="31"/>
        <end position="65"/>
    </location>
</feature>
<evidence type="ECO:0000256" key="1">
    <source>
        <dbReference type="SAM" id="MobiDB-lite"/>
    </source>
</evidence>
<evidence type="ECO:0000313" key="4">
    <source>
        <dbReference type="EMBL" id="MBC8547107.1"/>
    </source>
</evidence>
<evidence type="ECO:0000256" key="2">
    <source>
        <dbReference type="SAM" id="SignalP"/>
    </source>
</evidence>
<dbReference type="EMBL" id="JACRST010000013">
    <property type="protein sequence ID" value="MBC8547107.1"/>
    <property type="molecule type" value="Genomic_DNA"/>
</dbReference>
<dbReference type="GO" id="GO:0030435">
    <property type="term" value="P:sporulation resulting in formation of a cellular spore"/>
    <property type="evidence" value="ECO:0007669"/>
    <property type="project" value="InterPro"/>
</dbReference>
<dbReference type="InterPro" id="IPR013693">
    <property type="entry name" value="SpoIID/LytB_N"/>
</dbReference>
<dbReference type="Proteomes" id="UP000653127">
    <property type="component" value="Unassembled WGS sequence"/>
</dbReference>
<name>A0A926E0E0_9FIRM</name>
<accession>A0A926E0E0</accession>
<keyword evidence="2" id="KW-0732">Signal</keyword>
<dbReference type="InterPro" id="IPR013486">
    <property type="entry name" value="SpoIID/LytB"/>
</dbReference>
<evidence type="ECO:0000259" key="3">
    <source>
        <dbReference type="Pfam" id="PF08486"/>
    </source>
</evidence>
<dbReference type="NCBIfam" id="TIGR02870">
    <property type="entry name" value="spore_II_D"/>
    <property type="match status" value="1"/>
</dbReference>
<dbReference type="Pfam" id="PF08486">
    <property type="entry name" value="SpoIID"/>
    <property type="match status" value="1"/>
</dbReference>
<dbReference type="NCBIfam" id="TIGR02669">
    <property type="entry name" value="SpoIID_LytB"/>
    <property type="match status" value="1"/>
</dbReference>
<protein>
    <submittedName>
        <fullName evidence="4">Stage II sporulation protein D</fullName>
    </submittedName>
</protein>
<organism evidence="4 5">
    <name type="scientific">Ligaoa zhengdingensis</name>
    <dbReference type="NCBI Taxonomy" id="2763658"/>
    <lineage>
        <taxon>Bacteria</taxon>
        <taxon>Bacillati</taxon>
        <taxon>Bacillota</taxon>
        <taxon>Clostridia</taxon>
        <taxon>Eubacteriales</taxon>
        <taxon>Oscillospiraceae</taxon>
        <taxon>Ligaoa</taxon>
    </lineage>
</organism>
<sequence>MKAPLILMSIFAALILCLPLAAVGATLPPVAAPQSSQAEPPQAAQDRGEAAPTKQTVAPSASKADTPVAPVIETVDSFRILNLSTGKVKEVSRIDYVRGAVCAEMPPSFHTQALAAQAVAANTYAVRCHLEQQENPDPDLKGADFSADPDNWRGYVTEAQAKERFGDKFDAYWSKICEAADLGSGYVMAYNDEPIVAAYHAISTGQTEYAGNVWQGDAPYLVPVESFGDTLAPEYETSVQFSEQEVKTRLLQEDASIQLGQDRNNWLRILSRSESGYVLSAMAGETPLTGKDVRRIFDLRSSDFDLIYSGGAFTFTVRGYGHGVGLSQYGADYMARQGASFDEILTHYYSGCELRMAGREQ</sequence>
<reference evidence="4" key="1">
    <citation type="submission" date="2020-08" db="EMBL/GenBank/DDBJ databases">
        <title>Genome public.</title>
        <authorList>
            <person name="Liu C."/>
            <person name="Sun Q."/>
        </authorList>
    </citation>
    <scope>NUCLEOTIDE SEQUENCE</scope>
    <source>
        <strain evidence="4">NSJ-31</strain>
    </source>
</reference>